<accession>A0A0C4YRA4</accession>
<proteinExistence type="predicted"/>
<dbReference type="KEGG" id="cbw:RR42_s3429"/>
<name>A0A0C4YRA4_9BURK</name>
<dbReference type="STRING" id="68895.RR42_s3429"/>
<protein>
    <submittedName>
        <fullName evidence="1">Uncharacterized protein</fullName>
    </submittedName>
</protein>
<evidence type="ECO:0000313" key="2">
    <source>
        <dbReference type="Proteomes" id="UP000031843"/>
    </source>
</evidence>
<gene>
    <name evidence="1" type="ORF">RR42_s3429</name>
</gene>
<organism evidence="1 2">
    <name type="scientific">Cupriavidus basilensis</name>
    <dbReference type="NCBI Taxonomy" id="68895"/>
    <lineage>
        <taxon>Bacteria</taxon>
        <taxon>Pseudomonadati</taxon>
        <taxon>Pseudomonadota</taxon>
        <taxon>Betaproteobacteria</taxon>
        <taxon>Burkholderiales</taxon>
        <taxon>Burkholderiaceae</taxon>
        <taxon>Cupriavidus</taxon>
    </lineage>
</organism>
<sequence length="232" mass="26232">MMSRPKGLNPETMCPADGPVGHYVLLVDKTDPLNFTQKQAFSVILQELVEKRIPEGYLLSVFVLSEDFKETAAPLVELCNPGDGSGKSELTANQKRLKAQYRLKFIEPVLKQSESLVSTQPAKWSPIFEMLQLVGINAYHKYDVKGERRLIIMSDMLHNTPQFTMYKGPVDYAAFAASDYGKKAQLELSDVEVELHYLMNSPQLQTKRNLKFWEDYFAKAGARIVAVRPLEG</sequence>
<dbReference type="EMBL" id="CP010537">
    <property type="protein sequence ID" value="AJG25005.1"/>
    <property type="molecule type" value="Genomic_DNA"/>
</dbReference>
<keyword evidence="2" id="KW-1185">Reference proteome</keyword>
<reference evidence="1 2" key="1">
    <citation type="journal article" date="2015" name="Genome Announc.">
        <title>Complete Genome Sequence of Cupriavidus basilensis 4G11, Isolated from the Oak Ridge Field Research Center Site.</title>
        <authorList>
            <person name="Ray J."/>
            <person name="Waters R.J."/>
            <person name="Skerker J.M."/>
            <person name="Kuehl J.V."/>
            <person name="Price M.N."/>
            <person name="Huang J."/>
            <person name="Chakraborty R."/>
            <person name="Arkin A.P."/>
            <person name="Deutschbauer A."/>
        </authorList>
    </citation>
    <scope>NUCLEOTIDE SEQUENCE [LARGE SCALE GENOMIC DNA]</scope>
    <source>
        <strain evidence="1">4G11</strain>
    </source>
</reference>
<evidence type="ECO:0000313" key="1">
    <source>
        <dbReference type="EMBL" id="AJG25005.1"/>
    </source>
</evidence>
<dbReference type="Proteomes" id="UP000031843">
    <property type="component" value="Chromosome secondary"/>
</dbReference>
<dbReference type="AlphaFoldDB" id="A0A0C4YRA4"/>